<accession>A0A8D8IEJ5</accession>
<dbReference type="EMBL" id="HBUE01243751">
    <property type="protein sequence ID" value="CAG6550772.1"/>
    <property type="molecule type" value="Transcribed_RNA"/>
</dbReference>
<organism evidence="2">
    <name type="scientific">Culex pipiens</name>
    <name type="common">House mosquito</name>
    <dbReference type="NCBI Taxonomy" id="7175"/>
    <lineage>
        <taxon>Eukaryota</taxon>
        <taxon>Metazoa</taxon>
        <taxon>Ecdysozoa</taxon>
        <taxon>Arthropoda</taxon>
        <taxon>Hexapoda</taxon>
        <taxon>Insecta</taxon>
        <taxon>Pterygota</taxon>
        <taxon>Neoptera</taxon>
        <taxon>Endopterygota</taxon>
        <taxon>Diptera</taxon>
        <taxon>Nematocera</taxon>
        <taxon>Culicoidea</taxon>
        <taxon>Culicidae</taxon>
        <taxon>Culicinae</taxon>
        <taxon>Culicini</taxon>
        <taxon>Culex</taxon>
        <taxon>Culex</taxon>
    </lineage>
</organism>
<sequence length="197" mass="21596">MARRSPSQIQRQTNATRHRGRSCPQPSPTRTTPPEIHRRVQKPPALRPQAAPPQIRSNLPTGRPHPRLHPRGTGLRSRVRPNATLARTLAQASPHREAVRKCVQSGQRTAQVRSRCRADVAGAAARTVWAVANAGLRAADGGGRDRAAQRVRQRGAVQGVHAAQEDGAFAVARPEPDLQEATHRLRPGRHGLRLSRR</sequence>
<evidence type="ECO:0000313" key="2">
    <source>
        <dbReference type="EMBL" id="CAG6550772.1"/>
    </source>
</evidence>
<evidence type="ECO:0000256" key="1">
    <source>
        <dbReference type="SAM" id="MobiDB-lite"/>
    </source>
</evidence>
<feature type="region of interest" description="Disordered" evidence="1">
    <location>
        <begin position="1"/>
        <end position="80"/>
    </location>
</feature>
<feature type="compositionally biased region" description="Polar residues" evidence="1">
    <location>
        <begin position="1"/>
        <end position="15"/>
    </location>
</feature>
<dbReference type="EMBL" id="HBUE01350850">
    <property type="protein sequence ID" value="CAG6603066.1"/>
    <property type="molecule type" value="Transcribed_RNA"/>
</dbReference>
<reference evidence="2" key="1">
    <citation type="submission" date="2021-05" db="EMBL/GenBank/DDBJ databases">
        <authorList>
            <person name="Alioto T."/>
            <person name="Alioto T."/>
            <person name="Gomez Garrido J."/>
        </authorList>
    </citation>
    <scope>NUCLEOTIDE SEQUENCE</scope>
</reference>
<name>A0A8D8IEJ5_CULPI</name>
<protein>
    <submittedName>
        <fullName evidence="2">(northern house mosquito) hypothetical protein</fullName>
    </submittedName>
</protein>
<proteinExistence type="predicted"/>
<feature type="compositionally biased region" description="Low complexity" evidence="1">
    <location>
        <begin position="42"/>
        <end position="54"/>
    </location>
</feature>
<dbReference type="AlphaFoldDB" id="A0A8D8IEJ5"/>